<evidence type="ECO:0000256" key="10">
    <source>
        <dbReference type="SAM" id="MobiDB-lite"/>
    </source>
</evidence>
<keyword evidence="5" id="KW-0997">Cell inner membrane</keyword>
<evidence type="ECO:0000256" key="5">
    <source>
        <dbReference type="ARBA" id="ARBA00022519"/>
    </source>
</evidence>
<feature type="region of interest" description="Disordered" evidence="10">
    <location>
        <begin position="102"/>
        <end position="148"/>
    </location>
</feature>
<sequence>MVKHRHLISFLLTTLLYAMLFGSYFYLMTTYILDDRQAQDSAIQLSLTEFVPEVLPAAEEPEEEEVVEEEPEPEPEPIVKEEPVVEEVIPEPVPPKVIPKPIVKKPEVKKKKKPKKKKKKKVKKRSAVSTSRGIKRQGSGHASTAQKNRFLATVRQRINRNKSYPRIAKKRGMQGSVKVRFTILRNGNVGHISISGPKVFHSSARKAIKKSFPISTKNVPVSLPKTVNLTLRYQLR</sequence>
<dbReference type="GO" id="GO:0015891">
    <property type="term" value="P:siderophore transport"/>
    <property type="evidence" value="ECO:0007669"/>
    <property type="project" value="InterPro"/>
</dbReference>
<dbReference type="PRINTS" id="PR01374">
    <property type="entry name" value="TONBPROTEIN"/>
</dbReference>
<keyword evidence="8 11" id="KW-1133">Transmembrane helix</keyword>
<feature type="compositionally biased region" description="Basic residues" evidence="10">
    <location>
        <begin position="107"/>
        <end position="126"/>
    </location>
</feature>
<evidence type="ECO:0000256" key="8">
    <source>
        <dbReference type="ARBA" id="ARBA00022989"/>
    </source>
</evidence>
<comment type="caution">
    <text evidence="13">The sequence shown here is derived from an EMBL/GenBank/DDBJ whole genome shotgun (WGS) entry which is preliminary data.</text>
</comment>
<keyword evidence="7" id="KW-0653">Protein transport</keyword>
<gene>
    <name evidence="13" type="ORF">AS592_01850</name>
</gene>
<dbReference type="AlphaFoldDB" id="A0A151CF14"/>
<evidence type="ECO:0000256" key="2">
    <source>
        <dbReference type="ARBA" id="ARBA00006555"/>
    </source>
</evidence>
<evidence type="ECO:0000256" key="9">
    <source>
        <dbReference type="ARBA" id="ARBA00023136"/>
    </source>
</evidence>
<dbReference type="NCBIfam" id="TIGR01352">
    <property type="entry name" value="tonB_Cterm"/>
    <property type="match status" value="1"/>
</dbReference>
<dbReference type="GO" id="GO:0005886">
    <property type="term" value="C:plasma membrane"/>
    <property type="evidence" value="ECO:0007669"/>
    <property type="project" value="UniProtKB-SubCell"/>
</dbReference>
<dbReference type="Pfam" id="PF03544">
    <property type="entry name" value="TonB_C"/>
    <property type="match status" value="1"/>
</dbReference>
<proteinExistence type="inferred from homology"/>
<evidence type="ECO:0000256" key="6">
    <source>
        <dbReference type="ARBA" id="ARBA00022692"/>
    </source>
</evidence>
<dbReference type="PANTHER" id="PTHR33446">
    <property type="entry name" value="PROTEIN TONB-RELATED"/>
    <property type="match status" value="1"/>
</dbReference>
<evidence type="ECO:0000313" key="14">
    <source>
        <dbReference type="Proteomes" id="UP000075359"/>
    </source>
</evidence>
<evidence type="ECO:0000256" key="1">
    <source>
        <dbReference type="ARBA" id="ARBA00004383"/>
    </source>
</evidence>
<dbReference type="SUPFAM" id="SSF74653">
    <property type="entry name" value="TolA/TonB C-terminal domain"/>
    <property type="match status" value="1"/>
</dbReference>
<feature type="transmembrane region" description="Helical" evidence="11">
    <location>
        <begin position="7"/>
        <end position="27"/>
    </location>
</feature>
<organism evidence="13 14">
    <name type="scientific">Sulfurovum riftiae</name>
    <dbReference type="NCBI Taxonomy" id="1630136"/>
    <lineage>
        <taxon>Bacteria</taxon>
        <taxon>Pseudomonadati</taxon>
        <taxon>Campylobacterota</taxon>
        <taxon>Epsilonproteobacteria</taxon>
        <taxon>Campylobacterales</taxon>
        <taxon>Sulfurovaceae</taxon>
        <taxon>Sulfurovum</taxon>
    </lineage>
</organism>
<dbReference type="Proteomes" id="UP000075359">
    <property type="component" value="Unassembled WGS sequence"/>
</dbReference>
<dbReference type="STRING" id="1630136.AS592_01850"/>
<dbReference type="GO" id="GO:0031992">
    <property type="term" value="F:energy transducer activity"/>
    <property type="evidence" value="ECO:0007669"/>
    <property type="project" value="InterPro"/>
</dbReference>
<keyword evidence="4" id="KW-1003">Cell membrane</keyword>
<dbReference type="Gene3D" id="3.30.1150.10">
    <property type="match status" value="1"/>
</dbReference>
<feature type="domain" description="TonB C-terminal" evidence="12">
    <location>
        <begin position="149"/>
        <end position="236"/>
    </location>
</feature>
<dbReference type="GO" id="GO:0030288">
    <property type="term" value="C:outer membrane-bounded periplasmic space"/>
    <property type="evidence" value="ECO:0007669"/>
    <property type="project" value="InterPro"/>
</dbReference>
<feature type="compositionally biased region" description="Acidic residues" evidence="10">
    <location>
        <begin position="59"/>
        <end position="75"/>
    </location>
</feature>
<dbReference type="GO" id="GO:0015031">
    <property type="term" value="P:protein transport"/>
    <property type="evidence" value="ECO:0007669"/>
    <property type="project" value="UniProtKB-KW"/>
</dbReference>
<feature type="region of interest" description="Disordered" evidence="10">
    <location>
        <begin position="57"/>
        <end position="82"/>
    </location>
</feature>
<comment type="similarity">
    <text evidence="2">Belongs to the TonB family.</text>
</comment>
<comment type="subcellular location">
    <subcellularLocation>
        <location evidence="1">Cell inner membrane</location>
        <topology evidence="1">Single-pass membrane protein</topology>
        <orientation evidence="1">Periplasmic side</orientation>
    </subcellularLocation>
</comment>
<dbReference type="InterPro" id="IPR051045">
    <property type="entry name" value="TonB-dependent_transducer"/>
</dbReference>
<evidence type="ECO:0000256" key="4">
    <source>
        <dbReference type="ARBA" id="ARBA00022475"/>
    </source>
</evidence>
<evidence type="ECO:0000313" key="13">
    <source>
        <dbReference type="EMBL" id="KYJ86132.1"/>
    </source>
</evidence>
<reference evidence="13 14" key="1">
    <citation type="submission" date="2015-11" db="EMBL/GenBank/DDBJ databases">
        <title>Draft genome of Sulfurovum riftiae 1812E, a member of the Epsilonproteobacteria isolated from the tube of the deep-sea hydrothermal vent tubewom Riftia pachyptila.</title>
        <authorList>
            <person name="Vetriani C."/>
            <person name="Giovannelli D."/>
        </authorList>
    </citation>
    <scope>NUCLEOTIDE SEQUENCE [LARGE SCALE GENOMIC DNA]</scope>
    <source>
        <strain evidence="13 14">1812E</strain>
    </source>
</reference>
<dbReference type="OrthoDB" id="5334999at2"/>
<dbReference type="InterPro" id="IPR037682">
    <property type="entry name" value="TonB_C"/>
</dbReference>
<dbReference type="PROSITE" id="PS52015">
    <property type="entry name" value="TONB_CTD"/>
    <property type="match status" value="1"/>
</dbReference>
<evidence type="ECO:0000256" key="7">
    <source>
        <dbReference type="ARBA" id="ARBA00022927"/>
    </source>
</evidence>
<evidence type="ECO:0000256" key="11">
    <source>
        <dbReference type="SAM" id="Phobius"/>
    </source>
</evidence>
<evidence type="ECO:0000259" key="12">
    <source>
        <dbReference type="PROSITE" id="PS52015"/>
    </source>
</evidence>
<accession>A0A151CF14</accession>
<keyword evidence="9 11" id="KW-0472">Membrane</keyword>
<dbReference type="EMBL" id="LNKT01000045">
    <property type="protein sequence ID" value="KYJ86132.1"/>
    <property type="molecule type" value="Genomic_DNA"/>
</dbReference>
<dbReference type="GO" id="GO:0055085">
    <property type="term" value="P:transmembrane transport"/>
    <property type="evidence" value="ECO:0007669"/>
    <property type="project" value="InterPro"/>
</dbReference>
<name>A0A151CF14_9BACT</name>
<keyword evidence="6 11" id="KW-0812">Transmembrane</keyword>
<dbReference type="InterPro" id="IPR006260">
    <property type="entry name" value="TonB/TolA_C"/>
</dbReference>
<protein>
    <recommendedName>
        <fullName evidence="12">TonB C-terminal domain-containing protein</fullName>
    </recommendedName>
</protein>
<keyword evidence="3" id="KW-0813">Transport</keyword>
<dbReference type="RefSeq" id="WP_067331551.1">
    <property type="nucleotide sequence ID" value="NZ_LNKT01000045.1"/>
</dbReference>
<keyword evidence="14" id="KW-1185">Reference proteome</keyword>
<dbReference type="InterPro" id="IPR003538">
    <property type="entry name" value="TonB"/>
</dbReference>
<evidence type="ECO:0000256" key="3">
    <source>
        <dbReference type="ARBA" id="ARBA00022448"/>
    </source>
</evidence>